<dbReference type="Proteomes" id="UP000198802">
    <property type="component" value="Unassembled WGS sequence"/>
</dbReference>
<organism evidence="2 3">
    <name type="scientific">Parafrankia irregularis</name>
    <dbReference type="NCBI Taxonomy" id="795642"/>
    <lineage>
        <taxon>Bacteria</taxon>
        <taxon>Bacillati</taxon>
        <taxon>Actinomycetota</taxon>
        <taxon>Actinomycetes</taxon>
        <taxon>Frankiales</taxon>
        <taxon>Frankiaceae</taxon>
        <taxon>Parafrankia</taxon>
    </lineage>
</organism>
<evidence type="ECO:0000313" key="3">
    <source>
        <dbReference type="Proteomes" id="UP000198802"/>
    </source>
</evidence>
<sequence>MAVALPRRRPTSGGPHQRRTPPAADPTQWPISLVTRVHPPQGRAGGDSAPPHSAGNSCQLRQTGRQSRLIIRKKCEFRRLQQPESSFLAQEQWRQLKSEGRRIMIHPGAGVGG</sequence>
<protein>
    <submittedName>
        <fullName evidence="2">Uncharacterized protein</fullName>
    </submittedName>
</protein>
<evidence type="ECO:0000313" key="2">
    <source>
        <dbReference type="EMBL" id="CUU60144.1"/>
    </source>
</evidence>
<feature type="compositionally biased region" description="Basic residues" evidence="1">
    <location>
        <begin position="1"/>
        <end position="10"/>
    </location>
</feature>
<feature type="compositionally biased region" description="Polar residues" evidence="1">
    <location>
        <begin position="54"/>
        <end position="65"/>
    </location>
</feature>
<evidence type="ECO:0000256" key="1">
    <source>
        <dbReference type="SAM" id="MobiDB-lite"/>
    </source>
</evidence>
<proteinExistence type="predicted"/>
<reference evidence="3" key="1">
    <citation type="submission" date="2015-11" db="EMBL/GenBank/DDBJ databases">
        <authorList>
            <person name="Varghese N."/>
        </authorList>
    </citation>
    <scope>NUCLEOTIDE SEQUENCE [LARGE SCALE GENOMIC DNA]</scope>
    <source>
        <strain evidence="3">DSM 45899</strain>
    </source>
</reference>
<name>A0A0S4QWU3_9ACTN</name>
<feature type="region of interest" description="Disordered" evidence="1">
    <location>
        <begin position="1"/>
        <end position="65"/>
    </location>
</feature>
<dbReference type="AlphaFoldDB" id="A0A0S4QWU3"/>
<gene>
    <name evidence="2" type="ORF">Ga0074812_1364</name>
</gene>
<keyword evidence="3" id="KW-1185">Reference proteome</keyword>
<dbReference type="EMBL" id="FAOZ01000036">
    <property type="protein sequence ID" value="CUU60144.1"/>
    <property type="molecule type" value="Genomic_DNA"/>
</dbReference>
<accession>A0A0S4QWU3</accession>